<keyword evidence="3" id="KW-1185">Reference proteome</keyword>
<sequence length="461" mass="52226">MTTQAETVSRRTKKEDNEDKMDLNILLKFIKPFDGSREKLIPFLNNCGNAYDLASDSKRSVLLKYILSRLEGKAESAYAIKEFESLEQLSEFLNTQFGEKKHYSALLSDLQNCNQNNDSVNEFALRVESCLSKLLMEVNLSQKIKKSKLAGRIAAMQDLALHHFVIGLKPQLSTIVRCRDPETLNDAINFAIPEEKIMEASRKRYNNPQSHGPLNKNNYLRPNYQFRDRYQNKPTLAYERTPNNIPEYRIPDEITDENNEEGIDTVDHLNLSQTRGNPNPKAPLHGCHIINQRDDIMTRSSVSTITKCPTKSYASAAKFGLPNSTVNTNTQHSTTTSSNSKDTPTVFEVTSNAIKRSLPYVLLQTNVSEIPIKFLIDSGSSVSLMRQSCIQKKLFFEPPKILLKGINSNSEATKTLGQFPLKFFLSNKQNISFDFHPVDDVNLPYDAIIGNDFLNDLEVFV</sequence>
<dbReference type="GO" id="GO:0006508">
    <property type="term" value="P:proteolysis"/>
    <property type="evidence" value="ECO:0007669"/>
    <property type="project" value="InterPro"/>
</dbReference>
<comment type="caution">
    <text evidence="2">The sequence shown here is derived from an EMBL/GenBank/DDBJ whole genome shotgun (WGS) entry which is preliminary data.</text>
</comment>
<dbReference type="Gene3D" id="2.40.70.10">
    <property type="entry name" value="Acid Proteases"/>
    <property type="match status" value="1"/>
</dbReference>
<dbReference type="InterPro" id="IPR021109">
    <property type="entry name" value="Peptidase_aspartic_dom_sf"/>
</dbReference>
<name>A0A9P0WTK5_PIEBR</name>
<dbReference type="PROSITE" id="PS00141">
    <property type="entry name" value="ASP_PROTEASE"/>
    <property type="match status" value="1"/>
</dbReference>
<dbReference type="InterPro" id="IPR001969">
    <property type="entry name" value="Aspartic_peptidase_AS"/>
</dbReference>
<feature type="region of interest" description="Disordered" evidence="1">
    <location>
        <begin position="323"/>
        <end position="344"/>
    </location>
</feature>
<dbReference type="CDD" id="cd00303">
    <property type="entry name" value="retropepsin_like"/>
    <property type="match status" value="1"/>
</dbReference>
<gene>
    <name evidence="2" type="ORF">PIBRA_LOCUS28</name>
</gene>
<dbReference type="AlphaFoldDB" id="A0A9P0WTK5"/>
<dbReference type="SUPFAM" id="SSF50630">
    <property type="entry name" value="Acid proteases"/>
    <property type="match status" value="1"/>
</dbReference>
<dbReference type="EMBL" id="CALOZG010000001">
    <property type="protein sequence ID" value="CAH3818867.1"/>
    <property type="molecule type" value="Genomic_DNA"/>
</dbReference>
<organism evidence="2 3">
    <name type="scientific">Pieris brassicae</name>
    <name type="common">White butterfly</name>
    <name type="synonym">Large white butterfly</name>
    <dbReference type="NCBI Taxonomy" id="7116"/>
    <lineage>
        <taxon>Eukaryota</taxon>
        <taxon>Metazoa</taxon>
        <taxon>Ecdysozoa</taxon>
        <taxon>Arthropoda</taxon>
        <taxon>Hexapoda</taxon>
        <taxon>Insecta</taxon>
        <taxon>Pterygota</taxon>
        <taxon>Neoptera</taxon>
        <taxon>Endopterygota</taxon>
        <taxon>Lepidoptera</taxon>
        <taxon>Glossata</taxon>
        <taxon>Ditrysia</taxon>
        <taxon>Papilionoidea</taxon>
        <taxon>Pieridae</taxon>
        <taxon>Pierinae</taxon>
        <taxon>Pieris</taxon>
    </lineage>
</organism>
<reference evidence="2" key="1">
    <citation type="submission" date="2022-05" db="EMBL/GenBank/DDBJ databases">
        <authorList>
            <person name="Okamura Y."/>
        </authorList>
    </citation>
    <scope>NUCLEOTIDE SEQUENCE</scope>
</reference>
<proteinExistence type="predicted"/>
<dbReference type="Proteomes" id="UP001152562">
    <property type="component" value="Unassembled WGS sequence"/>
</dbReference>
<evidence type="ECO:0000256" key="1">
    <source>
        <dbReference type="SAM" id="MobiDB-lite"/>
    </source>
</evidence>
<evidence type="ECO:0008006" key="4">
    <source>
        <dbReference type="Google" id="ProtNLM"/>
    </source>
</evidence>
<dbReference type="GO" id="GO:0004190">
    <property type="term" value="F:aspartic-type endopeptidase activity"/>
    <property type="evidence" value="ECO:0007669"/>
    <property type="project" value="InterPro"/>
</dbReference>
<evidence type="ECO:0000313" key="2">
    <source>
        <dbReference type="EMBL" id="CAH3818867.1"/>
    </source>
</evidence>
<accession>A0A9P0WTK5</accession>
<evidence type="ECO:0000313" key="3">
    <source>
        <dbReference type="Proteomes" id="UP001152562"/>
    </source>
</evidence>
<feature type="compositionally biased region" description="Low complexity" evidence="1">
    <location>
        <begin position="323"/>
        <end position="340"/>
    </location>
</feature>
<protein>
    <recommendedName>
        <fullName evidence="4">Retrotransposon gag domain-containing protein</fullName>
    </recommendedName>
</protein>